<dbReference type="OrthoDB" id="9794572at2"/>
<gene>
    <name evidence="3" type="ORF">APS56_04570</name>
</gene>
<keyword evidence="4" id="KW-1185">Reference proteome</keyword>
<keyword evidence="2" id="KW-0119">Carbohydrate metabolism</keyword>
<keyword evidence="1" id="KW-0624">Polysaccharide degradation</keyword>
<sequence length="358" mass="40966">MKFFLICFLIVVSSCKNNNDKKNNNDLTHDEYELNLGEMIQPTPKYSVMAHDDYYVWGASMIDTEDGLYHLFYSRWPKESEFKGWLNKSEIAYATASSPLGPFKYKKTILNGFGKGYWNEEAAHNPHVKYFNNKYYLYFISHHIKDYGLGARRNLTYGQRIGVAMADNPAGPWEVMDEPLIDYQKGKAAHGYMVNPSVCKMPDGSYLMMFKSRPEGSEKSKDFTAIQCLATSSSPAGPFIIKEEPTLTEATAEDPFIWYQQGKFYAIADDQYGDYLKVDRGLVLFESHDGFGWEVSKNPLVSYPEVTWEDGVVTKLKHLERPQLWFNKNGEPSVLLCAVMPTSEELSFNVQIPLKNLN</sequence>
<dbReference type="Proteomes" id="UP000057981">
    <property type="component" value="Chromosome"/>
</dbReference>
<dbReference type="CDD" id="cd08994">
    <property type="entry name" value="GH43_62_32_68_117_130-like"/>
    <property type="match status" value="1"/>
</dbReference>
<evidence type="ECO:0000313" key="4">
    <source>
        <dbReference type="Proteomes" id="UP000057981"/>
    </source>
</evidence>
<dbReference type="PROSITE" id="PS51257">
    <property type="entry name" value="PROKAR_LIPOPROTEIN"/>
    <property type="match status" value="1"/>
</dbReference>
<evidence type="ECO:0008006" key="5">
    <source>
        <dbReference type="Google" id="ProtNLM"/>
    </source>
</evidence>
<dbReference type="PANTHER" id="PTHR43772">
    <property type="entry name" value="ENDO-1,4-BETA-XYLANASE"/>
    <property type="match status" value="1"/>
</dbReference>
<dbReference type="InterPro" id="IPR023296">
    <property type="entry name" value="Glyco_hydro_beta-prop_sf"/>
</dbReference>
<organism evidence="3 4">
    <name type="scientific">Pseudalgibacter alginicilyticus</name>
    <dbReference type="NCBI Taxonomy" id="1736674"/>
    <lineage>
        <taxon>Bacteria</taxon>
        <taxon>Pseudomonadati</taxon>
        <taxon>Bacteroidota</taxon>
        <taxon>Flavobacteriia</taxon>
        <taxon>Flavobacteriales</taxon>
        <taxon>Flavobacteriaceae</taxon>
        <taxon>Pseudalgibacter</taxon>
    </lineage>
</organism>
<dbReference type="SUPFAM" id="SSF75005">
    <property type="entry name" value="Arabinanase/levansucrase/invertase"/>
    <property type="match status" value="2"/>
</dbReference>
<dbReference type="InterPro" id="IPR052176">
    <property type="entry name" value="Glycosyl_Hydrlase_43_Enz"/>
</dbReference>
<evidence type="ECO:0000313" key="3">
    <source>
        <dbReference type="EMBL" id="ALJ04457.1"/>
    </source>
</evidence>
<name>A0A0P0CJD7_9FLAO</name>
<dbReference type="STRING" id="1736674.APS56_04570"/>
<dbReference type="Gene3D" id="2.115.10.20">
    <property type="entry name" value="Glycosyl hydrolase domain, family 43"/>
    <property type="match status" value="1"/>
</dbReference>
<dbReference type="KEGG" id="ahz:APS56_04570"/>
<evidence type="ECO:0000256" key="2">
    <source>
        <dbReference type="ARBA" id="ARBA00023277"/>
    </source>
</evidence>
<dbReference type="PANTHER" id="PTHR43772:SF2">
    <property type="entry name" value="PUTATIVE (AFU_ORTHOLOGUE AFUA_2G04480)-RELATED"/>
    <property type="match status" value="1"/>
</dbReference>
<dbReference type="RefSeq" id="WP_054725245.1">
    <property type="nucleotide sequence ID" value="NZ_CP012898.1"/>
</dbReference>
<dbReference type="AlphaFoldDB" id="A0A0P0CJD7"/>
<dbReference type="GO" id="GO:0045493">
    <property type="term" value="P:xylan catabolic process"/>
    <property type="evidence" value="ECO:0007669"/>
    <property type="project" value="UniProtKB-KW"/>
</dbReference>
<protein>
    <recommendedName>
        <fullName evidence="5">Sucrase</fullName>
    </recommendedName>
</protein>
<dbReference type="EMBL" id="CP012898">
    <property type="protein sequence ID" value="ALJ04457.1"/>
    <property type="molecule type" value="Genomic_DNA"/>
</dbReference>
<accession>A0A0P0CJD7</accession>
<proteinExistence type="predicted"/>
<keyword evidence="1" id="KW-0858">Xylan degradation</keyword>
<reference evidence="3 4" key="1">
    <citation type="submission" date="2015-10" db="EMBL/GenBank/DDBJ databases">
        <authorList>
            <person name="Gilbert D.G."/>
        </authorList>
    </citation>
    <scope>NUCLEOTIDE SEQUENCE [LARGE SCALE GENOMIC DNA]</scope>
    <source>
        <strain evidence="4">HZ-22</strain>
    </source>
</reference>
<evidence type="ECO:0000256" key="1">
    <source>
        <dbReference type="ARBA" id="ARBA00022651"/>
    </source>
</evidence>
<dbReference type="PATRIC" id="fig|1736674.3.peg.939"/>